<dbReference type="Gene3D" id="2.40.50.140">
    <property type="entry name" value="Nucleic acid-binding proteins"/>
    <property type="match status" value="1"/>
</dbReference>
<keyword evidence="5" id="KW-0067">ATP-binding</keyword>
<feature type="domain" description="Aminoacyl-transfer RNA synthetases class-II family profile" evidence="8">
    <location>
        <begin position="139"/>
        <end position="421"/>
    </location>
</feature>
<dbReference type="InterPro" id="IPR004364">
    <property type="entry name" value="Aa-tRNA-synt_II"/>
</dbReference>
<dbReference type="PROSITE" id="PS50862">
    <property type="entry name" value="AA_TRNA_LIGASE_II"/>
    <property type="match status" value="1"/>
</dbReference>
<dbReference type="PRINTS" id="PR01042">
    <property type="entry name" value="TRNASYNTHASP"/>
</dbReference>
<dbReference type="GO" id="GO:0006421">
    <property type="term" value="P:asparaginyl-tRNA aminoacylation"/>
    <property type="evidence" value="ECO:0007669"/>
    <property type="project" value="InterPro"/>
</dbReference>
<comment type="similarity">
    <text evidence="1">Belongs to the class-II aminoacyl-tRNA synthetase family.</text>
</comment>
<dbReference type="PANTHER" id="PTHR22594">
    <property type="entry name" value="ASPARTYL/LYSYL-TRNA SYNTHETASE"/>
    <property type="match status" value="1"/>
</dbReference>
<protein>
    <recommendedName>
        <fullName evidence="2">asparagine--tRNA ligase</fullName>
        <ecNumber evidence="2">6.1.1.22</ecNumber>
    </recommendedName>
</protein>
<dbReference type="InterPro" id="IPR045864">
    <property type="entry name" value="aa-tRNA-synth_II/BPL/LPL"/>
</dbReference>
<dbReference type="InterPro" id="IPR012340">
    <property type="entry name" value="NA-bd_OB-fold"/>
</dbReference>
<evidence type="ECO:0000256" key="4">
    <source>
        <dbReference type="ARBA" id="ARBA00022741"/>
    </source>
</evidence>
<dbReference type="NCBIfam" id="NF003037">
    <property type="entry name" value="PRK03932.1"/>
    <property type="match status" value="1"/>
</dbReference>
<sequence length="421" mass="48792">MNKKKRCKVKEILRESKERLGVRVMGWVRTRRDSKGGFSFLEINDGSCLNNLQVIADHSIDSFESVSRKLYTGSCVCVDGNLVKSPGKGQSVELHALSIEVFGSADPEQYPLQKKNHSFEFLREIAHLRPRTNTFGAVMRVRNRLAYAIHQFFQDRGFIYLHTPIITTSDCEGAGEMFQVTTLNPGSPPMIDEQVDYGKDFFGERTSLTVSGQLEGEVYALALSEIYTFGPTFRAENSNTSRHLSEFWMVEPEMAFYDLEDDMDLAEDFIRYLFKDILEHCSADLVFFNDRIDKTILERHRRVIENQFERILYSEAIHILEKSKKKFTYSVEWGANLQSEHERYLSEEVFKKPVIIYNYPEEIKPFYMKANEDGATVRAMDVLLPKLGEIIGGSQREDDYDTLMNRMKSKGLDIENYHWYL</sequence>
<dbReference type="InterPro" id="IPR002312">
    <property type="entry name" value="Asp/Asn-tRNA-synth_IIb"/>
</dbReference>
<evidence type="ECO:0000256" key="5">
    <source>
        <dbReference type="ARBA" id="ARBA00022840"/>
    </source>
</evidence>
<dbReference type="NCBIfam" id="TIGR00457">
    <property type="entry name" value="asnS"/>
    <property type="match status" value="1"/>
</dbReference>
<evidence type="ECO:0000256" key="7">
    <source>
        <dbReference type="ARBA" id="ARBA00023146"/>
    </source>
</evidence>
<reference evidence="9" key="1">
    <citation type="submission" date="2018-05" db="EMBL/GenBank/DDBJ databases">
        <authorList>
            <person name="Lanie J.A."/>
            <person name="Ng W.-L."/>
            <person name="Kazmierczak K.M."/>
            <person name="Andrzejewski T.M."/>
            <person name="Davidsen T.M."/>
            <person name="Wayne K.J."/>
            <person name="Tettelin H."/>
            <person name="Glass J.I."/>
            <person name="Rusch D."/>
            <person name="Podicherti R."/>
            <person name="Tsui H.-C.T."/>
            <person name="Winkler M.E."/>
        </authorList>
    </citation>
    <scope>NUCLEOTIDE SEQUENCE</scope>
</reference>
<dbReference type="InterPro" id="IPR006195">
    <property type="entry name" value="aa-tRNA-synth_II"/>
</dbReference>
<dbReference type="AlphaFoldDB" id="A0A382JUP9"/>
<feature type="non-terminal residue" evidence="9">
    <location>
        <position position="421"/>
    </location>
</feature>
<proteinExistence type="inferred from homology"/>
<gene>
    <name evidence="9" type="ORF">METZ01_LOCUS268343</name>
</gene>
<dbReference type="CDD" id="cd04318">
    <property type="entry name" value="EcAsnRS_like_N"/>
    <property type="match status" value="1"/>
</dbReference>
<dbReference type="SUPFAM" id="SSF55681">
    <property type="entry name" value="Class II aaRS and biotin synthetases"/>
    <property type="match status" value="1"/>
</dbReference>
<keyword evidence="6" id="KW-0648">Protein biosynthesis</keyword>
<name>A0A382JUP9_9ZZZZ</name>
<dbReference type="GO" id="GO:0004816">
    <property type="term" value="F:asparagine-tRNA ligase activity"/>
    <property type="evidence" value="ECO:0007669"/>
    <property type="project" value="UniProtKB-EC"/>
</dbReference>
<dbReference type="SUPFAM" id="SSF50249">
    <property type="entry name" value="Nucleic acid-binding proteins"/>
    <property type="match status" value="1"/>
</dbReference>
<dbReference type="InterPro" id="IPR004522">
    <property type="entry name" value="Asn-tRNA-ligase"/>
</dbReference>
<dbReference type="InterPro" id="IPR004365">
    <property type="entry name" value="NA-bd_OB_tRNA"/>
</dbReference>
<organism evidence="9">
    <name type="scientific">marine metagenome</name>
    <dbReference type="NCBI Taxonomy" id="408172"/>
    <lineage>
        <taxon>unclassified sequences</taxon>
        <taxon>metagenomes</taxon>
        <taxon>ecological metagenomes</taxon>
    </lineage>
</organism>
<dbReference type="EMBL" id="UINC01076378">
    <property type="protein sequence ID" value="SVC15489.1"/>
    <property type="molecule type" value="Genomic_DNA"/>
</dbReference>
<dbReference type="GO" id="GO:0005524">
    <property type="term" value="F:ATP binding"/>
    <property type="evidence" value="ECO:0007669"/>
    <property type="project" value="UniProtKB-KW"/>
</dbReference>
<dbReference type="PANTHER" id="PTHR22594:SF34">
    <property type="entry name" value="ASPARAGINE--TRNA LIGASE, MITOCHONDRIAL-RELATED"/>
    <property type="match status" value="1"/>
</dbReference>
<keyword evidence="3" id="KW-0436">Ligase</keyword>
<evidence type="ECO:0000259" key="8">
    <source>
        <dbReference type="PROSITE" id="PS50862"/>
    </source>
</evidence>
<evidence type="ECO:0000256" key="1">
    <source>
        <dbReference type="ARBA" id="ARBA00008226"/>
    </source>
</evidence>
<keyword evidence="4" id="KW-0547">Nucleotide-binding</keyword>
<dbReference type="EC" id="6.1.1.22" evidence="2"/>
<dbReference type="GO" id="GO:0003676">
    <property type="term" value="F:nucleic acid binding"/>
    <property type="evidence" value="ECO:0007669"/>
    <property type="project" value="InterPro"/>
</dbReference>
<evidence type="ECO:0000256" key="6">
    <source>
        <dbReference type="ARBA" id="ARBA00022917"/>
    </source>
</evidence>
<dbReference type="Pfam" id="PF01336">
    <property type="entry name" value="tRNA_anti-codon"/>
    <property type="match status" value="1"/>
</dbReference>
<evidence type="ECO:0000256" key="3">
    <source>
        <dbReference type="ARBA" id="ARBA00022598"/>
    </source>
</evidence>
<accession>A0A382JUP9</accession>
<evidence type="ECO:0000313" key="9">
    <source>
        <dbReference type="EMBL" id="SVC15489.1"/>
    </source>
</evidence>
<evidence type="ECO:0000256" key="2">
    <source>
        <dbReference type="ARBA" id="ARBA00012816"/>
    </source>
</evidence>
<dbReference type="FunFam" id="3.30.930.10:FF:000016">
    <property type="entry name" value="Asparagine--tRNA ligase"/>
    <property type="match status" value="1"/>
</dbReference>
<dbReference type="Pfam" id="PF00152">
    <property type="entry name" value="tRNA-synt_2"/>
    <property type="match status" value="1"/>
</dbReference>
<dbReference type="Gene3D" id="3.30.930.10">
    <property type="entry name" value="Bira Bifunctional Protein, Domain 2"/>
    <property type="match status" value="1"/>
</dbReference>
<keyword evidence="7" id="KW-0030">Aminoacyl-tRNA synthetase</keyword>